<organism evidence="3 4">
    <name type="scientific">Thecamonas trahens ATCC 50062</name>
    <dbReference type="NCBI Taxonomy" id="461836"/>
    <lineage>
        <taxon>Eukaryota</taxon>
        <taxon>Apusozoa</taxon>
        <taxon>Apusomonadida</taxon>
        <taxon>Apusomonadidae</taxon>
        <taxon>Thecamonas</taxon>
    </lineage>
</organism>
<keyword evidence="4" id="KW-1185">Reference proteome</keyword>
<feature type="region of interest" description="Disordered" evidence="1">
    <location>
        <begin position="793"/>
        <end position="814"/>
    </location>
</feature>
<name>A0A0L0D2R4_THETB</name>
<dbReference type="Gene3D" id="1.10.720.30">
    <property type="entry name" value="SAP domain"/>
    <property type="match status" value="1"/>
</dbReference>
<accession>A0A0L0D2R4</accession>
<reference evidence="3 4" key="1">
    <citation type="submission" date="2010-05" db="EMBL/GenBank/DDBJ databases">
        <title>The Genome Sequence of Thecamonas trahens ATCC 50062.</title>
        <authorList>
            <consortium name="The Broad Institute Genome Sequencing Platform"/>
            <person name="Russ C."/>
            <person name="Cuomo C."/>
            <person name="Shea T."/>
            <person name="Young S.K."/>
            <person name="Zeng Q."/>
            <person name="Koehrsen M."/>
            <person name="Haas B."/>
            <person name="Borodovsky M."/>
            <person name="Guigo R."/>
            <person name="Alvarado L."/>
            <person name="Berlin A."/>
            <person name="Bochicchio J."/>
            <person name="Borenstein D."/>
            <person name="Chapman S."/>
            <person name="Chen Z."/>
            <person name="Freedman E."/>
            <person name="Gellesch M."/>
            <person name="Goldberg J."/>
            <person name="Griggs A."/>
            <person name="Gujja S."/>
            <person name="Heilman E."/>
            <person name="Heiman D."/>
            <person name="Hepburn T."/>
            <person name="Howarth C."/>
            <person name="Jen D."/>
            <person name="Larson L."/>
            <person name="Mehta T."/>
            <person name="Park D."/>
            <person name="Pearson M."/>
            <person name="Roberts A."/>
            <person name="Saif S."/>
            <person name="Shenoy N."/>
            <person name="Sisk P."/>
            <person name="Stolte C."/>
            <person name="Sykes S."/>
            <person name="Thomson T."/>
            <person name="Walk T."/>
            <person name="White J."/>
            <person name="Yandava C."/>
            <person name="Burger G."/>
            <person name="Gray M.W."/>
            <person name="Holland P.W.H."/>
            <person name="King N."/>
            <person name="Lang F.B.F."/>
            <person name="Roger A.J."/>
            <person name="Ruiz-Trillo I."/>
            <person name="Lander E."/>
            <person name="Nusbaum C."/>
        </authorList>
    </citation>
    <scope>NUCLEOTIDE SEQUENCE [LARGE SCALE GENOMIC DNA]</scope>
    <source>
        <strain evidence="3 4">ATCC 50062</strain>
    </source>
</reference>
<dbReference type="AlphaFoldDB" id="A0A0L0D2R4"/>
<dbReference type="PROSITE" id="PS50800">
    <property type="entry name" value="SAP"/>
    <property type="match status" value="1"/>
</dbReference>
<evidence type="ECO:0000256" key="1">
    <source>
        <dbReference type="SAM" id="MobiDB-lite"/>
    </source>
</evidence>
<evidence type="ECO:0000313" key="4">
    <source>
        <dbReference type="Proteomes" id="UP000054408"/>
    </source>
</evidence>
<dbReference type="CDD" id="cd00084">
    <property type="entry name" value="HMG-box_SF"/>
    <property type="match status" value="1"/>
</dbReference>
<dbReference type="Pfam" id="PF02037">
    <property type="entry name" value="SAP"/>
    <property type="match status" value="1"/>
</dbReference>
<dbReference type="InterPro" id="IPR003034">
    <property type="entry name" value="SAP_dom"/>
</dbReference>
<evidence type="ECO:0000259" key="2">
    <source>
        <dbReference type="PROSITE" id="PS50800"/>
    </source>
</evidence>
<feature type="compositionally biased region" description="Basic and acidic residues" evidence="1">
    <location>
        <begin position="275"/>
        <end position="295"/>
    </location>
</feature>
<sequence>MADGSEGEVPVFDVDVCDWVAEEPLHNFPMFFSRNNLPNLWLKTASSDGKPIGLTVARRTFATLTAEMRAALPEHGELPWTGLEDFDAECHIAWLGNDGLDPAGHTAFRPQYEMLRAWQACSRMEQFGVHDRELNMIFRVDPWGNVVSPFALPGAATAKAYDHLFPYVRGGRTRDVPGSSTSNIIMLQAKANGFKKDKFEQLIRPARLRVGLTPDMVATAYGSINGFYGTPALQFLLGYCPTSRADIPGASSFVQNLDDCVRALLAMGERQRRREDAYRERKLRQARDKARERSRSSGRKRNAVKINPYTFATAGASADNIAAAPAQAIGAPVSAFELFCRSEWARIKTTLANDAPFVDIQTALVDEWAELPPDEQAEFHAAAAATRTAFAAAATSSGGDGTTIEANDVDDDGPAMRGITVVELREAIELAGGSWKSSHNKAKLAEALIDLLPKLKKSQLKSLAADHGIIATGKVAQLTERLVRFLEGYLVGEAGHATEADDAAHAAQVSGAPVAGVLEATFTSKQLKTGLAALGERTSGSKAARALRLAEAVDSEVFASLEALVAAPSPVAVVEVIGATCGVDVDAFKAKAEAAAAADGVESGPTKATSAELKAALAELGLSTSGRKSELAERLALEADQLSAPQLRAFCKAHAITAKDARSKAALVHSLVDYLAQFTQVDLEEARSQRSGSDEGRSSSVGGRVSCRLLKRALEKADASCSGRKSELAARLHVVAGAGRRMKVEDLTAVLESAGASVFPASARKADLVAQVQKLMMSYTDAETVARETALLEADDSGSQAGSSSSGDDDAPAPLAVSSETLATLLKAMGIPSSGSKAQRAGRLFAILPCSKGAAPTGAEVSWTKDQLRRACDALGAGTRKNAAARSLADVAKAALIGHTLPQTIDDEVARLVRRAGGDARASASDSAGSTVKDGLSHEACVEKLTAWGEDTRGSLDELRTRVAACSAQPPLAGKIIAKLLREMVAACELPAGDAR</sequence>
<dbReference type="SUPFAM" id="SSF47095">
    <property type="entry name" value="HMG-box"/>
    <property type="match status" value="1"/>
</dbReference>
<gene>
    <name evidence="3" type="ORF">AMSG_03034</name>
</gene>
<proteinExistence type="predicted"/>
<dbReference type="Gene3D" id="1.10.30.10">
    <property type="entry name" value="High mobility group box domain"/>
    <property type="match status" value="1"/>
</dbReference>
<dbReference type="SMART" id="SM00513">
    <property type="entry name" value="SAP"/>
    <property type="match status" value="4"/>
</dbReference>
<feature type="region of interest" description="Disordered" evidence="1">
    <location>
        <begin position="275"/>
        <end position="300"/>
    </location>
</feature>
<feature type="domain" description="SAP" evidence="2">
    <location>
        <begin position="605"/>
        <end position="639"/>
    </location>
</feature>
<dbReference type="RefSeq" id="XP_013760372.1">
    <property type="nucleotide sequence ID" value="XM_013904918.1"/>
</dbReference>
<dbReference type="InterPro" id="IPR036361">
    <property type="entry name" value="SAP_dom_sf"/>
</dbReference>
<dbReference type="InterPro" id="IPR036910">
    <property type="entry name" value="HMG_box_dom_sf"/>
</dbReference>
<feature type="compositionally biased region" description="Low complexity" evidence="1">
    <location>
        <begin position="797"/>
        <end position="806"/>
    </location>
</feature>
<dbReference type="Proteomes" id="UP000054408">
    <property type="component" value="Unassembled WGS sequence"/>
</dbReference>
<dbReference type="GeneID" id="25562671"/>
<protein>
    <recommendedName>
        <fullName evidence="2">SAP domain-containing protein</fullName>
    </recommendedName>
</protein>
<dbReference type="EMBL" id="GL349443">
    <property type="protein sequence ID" value="KNC46597.1"/>
    <property type="molecule type" value="Genomic_DNA"/>
</dbReference>
<evidence type="ECO:0000313" key="3">
    <source>
        <dbReference type="EMBL" id="KNC46597.1"/>
    </source>
</evidence>